<evidence type="ECO:0000313" key="5">
    <source>
        <dbReference type="Proteomes" id="UP000176009"/>
    </source>
</evidence>
<evidence type="ECO:0000259" key="2">
    <source>
        <dbReference type="PROSITE" id="PS50164"/>
    </source>
</evidence>
<dbReference type="Proteomes" id="UP000176009">
    <property type="component" value="Unassembled WGS sequence"/>
</dbReference>
<dbReference type="OrthoDB" id="1495241at2"/>
<sequence length="107" mass="12648">MKKFYVYIVECSDDSFYTGVTSRLQKRIDEHNAGLHPKAYTYSRRPVSLKWVQEFNDSFSAFLVEKQIKGWSRRKKLALIEQDWDKLVKYSRNYTEYGKDGSSTSSD</sequence>
<evidence type="ECO:0000313" key="3">
    <source>
        <dbReference type="EMBL" id="OEY71652.1"/>
    </source>
</evidence>
<keyword evidence="5" id="KW-1185">Reference proteome</keyword>
<protein>
    <submittedName>
        <fullName evidence="4">Excinuclease ABC subunit C</fullName>
    </submittedName>
</protein>
<dbReference type="InterPro" id="IPR035901">
    <property type="entry name" value="GIY-YIG_endonuc_sf"/>
</dbReference>
<reference evidence="3 5" key="2">
    <citation type="submission" date="2016-09" db="EMBL/GenBank/DDBJ databases">
        <title>Genome Sequence of Salegentibacter salarius,Isolated from a Marine Solar Saltern of the Yellow Sea in South Korea.</title>
        <authorList>
            <person name="Zheng Q."/>
            <person name="Liu Y."/>
        </authorList>
    </citation>
    <scope>NUCLEOTIDE SEQUENCE [LARGE SCALE GENOMIC DNA]</scope>
    <source>
        <strain evidence="3 5">KCTC 12974</strain>
    </source>
</reference>
<dbReference type="InterPro" id="IPR000305">
    <property type="entry name" value="GIY-YIG_endonuc"/>
</dbReference>
<dbReference type="CDD" id="cd10456">
    <property type="entry name" value="GIY-YIG_UPF0213"/>
    <property type="match status" value="1"/>
</dbReference>
<dbReference type="RefSeq" id="WP_070055061.1">
    <property type="nucleotide sequence ID" value="NZ_FVZF01000006.1"/>
</dbReference>
<feature type="domain" description="GIY-YIG" evidence="2">
    <location>
        <begin position="2"/>
        <end position="78"/>
    </location>
</feature>
<dbReference type="PROSITE" id="PS50164">
    <property type="entry name" value="GIY_YIG"/>
    <property type="match status" value="1"/>
</dbReference>
<dbReference type="EMBL" id="LKTR01000045">
    <property type="protein sequence ID" value="PKD16901.1"/>
    <property type="molecule type" value="Genomic_DNA"/>
</dbReference>
<dbReference type="AlphaFoldDB" id="A0A2N0TQ89"/>
<comment type="caution">
    <text evidence="4">The sequence shown here is derived from an EMBL/GenBank/DDBJ whole genome shotgun (WGS) entry which is preliminary data.</text>
</comment>
<dbReference type="Gene3D" id="3.40.1440.10">
    <property type="entry name" value="GIY-YIG endonuclease"/>
    <property type="match status" value="1"/>
</dbReference>
<comment type="similarity">
    <text evidence="1">Belongs to the UPF0213 family.</text>
</comment>
<organism evidence="4 6">
    <name type="scientific">Salegentibacter salarius</name>
    <dbReference type="NCBI Taxonomy" id="435906"/>
    <lineage>
        <taxon>Bacteria</taxon>
        <taxon>Pseudomonadati</taxon>
        <taxon>Bacteroidota</taxon>
        <taxon>Flavobacteriia</taxon>
        <taxon>Flavobacteriales</taxon>
        <taxon>Flavobacteriaceae</taxon>
        <taxon>Salegentibacter</taxon>
    </lineage>
</organism>
<dbReference type="SUPFAM" id="SSF82771">
    <property type="entry name" value="GIY-YIG endonuclease"/>
    <property type="match status" value="1"/>
</dbReference>
<evidence type="ECO:0000256" key="1">
    <source>
        <dbReference type="ARBA" id="ARBA00007435"/>
    </source>
</evidence>
<dbReference type="EMBL" id="MJBR01000045">
    <property type="protein sequence ID" value="OEY71652.1"/>
    <property type="molecule type" value="Genomic_DNA"/>
</dbReference>
<proteinExistence type="inferred from homology"/>
<dbReference type="InterPro" id="IPR050190">
    <property type="entry name" value="UPF0213_domain"/>
</dbReference>
<evidence type="ECO:0000313" key="6">
    <source>
        <dbReference type="Proteomes" id="UP000232533"/>
    </source>
</evidence>
<evidence type="ECO:0000313" key="4">
    <source>
        <dbReference type="EMBL" id="PKD16901.1"/>
    </source>
</evidence>
<accession>A0A2N0TQ89</accession>
<gene>
    <name evidence="4" type="ORF">APR40_04640</name>
    <name evidence="3" type="ORF">BHS39_04640</name>
</gene>
<dbReference type="PANTHER" id="PTHR34477:SF1">
    <property type="entry name" value="UPF0213 PROTEIN YHBQ"/>
    <property type="match status" value="1"/>
</dbReference>
<dbReference type="SMART" id="SM00465">
    <property type="entry name" value="GIYc"/>
    <property type="match status" value="1"/>
</dbReference>
<name>A0A2N0TQ89_9FLAO</name>
<dbReference type="PANTHER" id="PTHR34477">
    <property type="entry name" value="UPF0213 PROTEIN YHBQ"/>
    <property type="match status" value="1"/>
</dbReference>
<reference evidence="4 6" key="1">
    <citation type="submission" date="2015-10" db="EMBL/GenBank/DDBJ databases">
        <title>Draft genome sequence of Salegentibacter salinarum KCTC 12975.</title>
        <authorList>
            <person name="Lin W."/>
            <person name="Zheng Q."/>
        </authorList>
    </citation>
    <scope>NUCLEOTIDE SEQUENCE [LARGE SCALE GENOMIC DNA]</scope>
    <source>
        <strain evidence="4 6">KCTC 12974</strain>
    </source>
</reference>
<dbReference type="Proteomes" id="UP000232533">
    <property type="component" value="Unassembled WGS sequence"/>
</dbReference>
<dbReference type="Pfam" id="PF01541">
    <property type="entry name" value="GIY-YIG"/>
    <property type="match status" value="1"/>
</dbReference>